<evidence type="ECO:0000259" key="1">
    <source>
        <dbReference type="PROSITE" id="PS50801"/>
    </source>
</evidence>
<dbReference type="CDD" id="cd07043">
    <property type="entry name" value="STAS_anti-anti-sigma_factors"/>
    <property type="match status" value="1"/>
</dbReference>
<dbReference type="PROSITE" id="PS50801">
    <property type="entry name" value="STAS"/>
    <property type="match status" value="1"/>
</dbReference>
<dbReference type="AlphaFoldDB" id="A0AA37UN45"/>
<dbReference type="InterPro" id="IPR002645">
    <property type="entry name" value="STAS_dom"/>
</dbReference>
<dbReference type="EMBL" id="BFCH01000018">
    <property type="protein sequence ID" value="GBG38711.1"/>
    <property type="molecule type" value="Genomic_DNA"/>
</dbReference>
<name>A0AA37UN45_9MYCO</name>
<dbReference type="InterPro" id="IPR036513">
    <property type="entry name" value="STAS_dom_sf"/>
</dbReference>
<gene>
    <name evidence="3" type="primary">rsbV_2</name>
    <name evidence="2" type="ORF">MmonteBS_30830</name>
    <name evidence="3" type="ORF">NJB18185_07390</name>
</gene>
<dbReference type="Pfam" id="PF01740">
    <property type="entry name" value="STAS"/>
    <property type="match status" value="1"/>
</dbReference>
<evidence type="ECO:0000313" key="4">
    <source>
        <dbReference type="Proteomes" id="UP000245060"/>
    </source>
</evidence>
<comment type="caution">
    <text evidence="3">The sequence shown here is derived from an EMBL/GenBank/DDBJ whole genome shotgun (WGS) entry which is preliminary data.</text>
</comment>
<evidence type="ECO:0000313" key="5">
    <source>
        <dbReference type="Proteomes" id="UP001139505"/>
    </source>
</evidence>
<dbReference type="EMBL" id="BQYH01000005">
    <property type="protein sequence ID" value="GKU70962.1"/>
    <property type="molecule type" value="Genomic_DNA"/>
</dbReference>
<feature type="domain" description="STAS" evidence="1">
    <location>
        <begin position="7"/>
        <end position="100"/>
    </location>
</feature>
<evidence type="ECO:0000313" key="3">
    <source>
        <dbReference type="EMBL" id="GKU70962.1"/>
    </source>
</evidence>
<reference evidence="3" key="4">
    <citation type="submission" date="2022-04" db="EMBL/GenBank/DDBJ databases">
        <authorList>
            <person name="Komine T."/>
            <person name="Fukano H."/>
            <person name="Wada S."/>
        </authorList>
    </citation>
    <scope>NUCLEOTIDE SEQUENCE</scope>
    <source>
        <strain evidence="3">NJB18185</strain>
    </source>
</reference>
<keyword evidence="4" id="KW-1185">Reference proteome</keyword>
<reference evidence="3" key="3">
    <citation type="journal article" date="2022" name="Microbiol. Resour. Announc.">
        <title>Draft Genome Sequences of Eight Mycobacterium montefiorense Strains Isolated from Salamanders in Captivity.</title>
        <authorList>
            <person name="Komine T."/>
            <person name="Ihara H."/>
            <person name="Fukano H."/>
            <person name="Hoshino Y."/>
            <person name="Kurata O."/>
            <person name="Wada S."/>
        </authorList>
    </citation>
    <scope>NUCLEOTIDE SEQUENCE</scope>
    <source>
        <strain evidence="3">NJB18185</strain>
    </source>
</reference>
<dbReference type="Proteomes" id="UP000245060">
    <property type="component" value="Unassembled WGS sequence"/>
</dbReference>
<dbReference type="Gene3D" id="3.30.750.24">
    <property type="entry name" value="STAS domain"/>
    <property type="match status" value="1"/>
</dbReference>
<reference evidence="2" key="1">
    <citation type="journal article" date="2018" name="Genome Announc.">
        <title>Draft Genome Sequence of Mycobacterium montefiorense Isolated from Japanese Black Salamander (Hynobius nigrescens).</title>
        <authorList>
            <person name="Fukano H."/>
            <person name="Yoshida M."/>
            <person name="Shimizu A."/>
            <person name="Iwao H."/>
            <person name="Katayama Y."/>
            <person name="Omatsu T."/>
            <person name="Mizutani T."/>
            <person name="Kurata O."/>
            <person name="Wada S."/>
            <person name="Hoshino Y."/>
        </authorList>
    </citation>
    <scope>NUCLEOTIDE SEQUENCE</scope>
    <source>
        <strain evidence="2">BS</strain>
    </source>
</reference>
<sequence length="109" mass="11317">MMATSLTLDTVRSDDGKLALVAAGEIDLSNIEAFDQALGTATAEVVGSGQSLIVDLSDVQYLDSAAINALFTVADHIHVIAHPLLMRSLTLSGLSELATVEAARPPAQN</sequence>
<evidence type="ECO:0000313" key="2">
    <source>
        <dbReference type="EMBL" id="GBG38711.1"/>
    </source>
</evidence>
<dbReference type="SUPFAM" id="SSF52091">
    <property type="entry name" value="SpoIIaa-like"/>
    <property type="match status" value="1"/>
</dbReference>
<reference evidence="4" key="2">
    <citation type="submission" date="2018-04" db="EMBL/GenBank/DDBJ databases">
        <title>Draft genome sequence of Mycobacterium montefiorense isolated from Japanese black salamander.</title>
        <authorList>
            <person name="Fukano H."/>
            <person name="Yoshida M."/>
            <person name="Shimizu A."/>
            <person name="Iwao H."/>
            <person name="Kurata O."/>
            <person name="Katayama Y."/>
            <person name="Omatsu T."/>
            <person name="Mizutani T."/>
            <person name="Wada S."/>
            <person name="Hoshino Y."/>
        </authorList>
    </citation>
    <scope>NUCLEOTIDE SEQUENCE [LARGE SCALE GENOMIC DNA]</scope>
    <source>
        <strain evidence="4">BS</strain>
    </source>
</reference>
<protein>
    <submittedName>
        <fullName evidence="3">Anti-anti-sigma factor</fullName>
    </submittedName>
</protein>
<dbReference type="Proteomes" id="UP001139505">
    <property type="component" value="Unassembled WGS sequence"/>
</dbReference>
<organism evidence="3 5">
    <name type="scientific">Mycobacterium montefiorense</name>
    <dbReference type="NCBI Taxonomy" id="154654"/>
    <lineage>
        <taxon>Bacteria</taxon>
        <taxon>Bacillati</taxon>
        <taxon>Actinomycetota</taxon>
        <taxon>Actinomycetes</taxon>
        <taxon>Mycobacteriales</taxon>
        <taxon>Mycobacteriaceae</taxon>
        <taxon>Mycobacterium</taxon>
        <taxon>Mycobacterium simiae complex</taxon>
    </lineage>
</organism>
<proteinExistence type="predicted"/>
<accession>A0AA37UN45</accession>